<accession>A0AB38UYL2</accession>
<dbReference type="EMBL" id="UPHM01000119">
    <property type="protein sequence ID" value="VAZ99110.1"/>
    <property type="molecule type" value="Genomic_DNA"/>
</dbReference>
<evidence type="ECO:0000313" key="3">
    <source>
        <dbReference type="Proteomes" id="UP000271464"/>
    </source>
</evidence>
<protein>
    <submittedName>
        <fullName evidence="1">Uncharacterized protein</fullName>
    </submittedName>
</protein>
<sequence>MPVPGVYSGGVLLSDAGSRPGVVADHRGDILGPHLGVHTFGRRDRRRVAAQKFVATKPDPAPEYIRAELTSGGKHEN</sequence>
<dbReference type="Proteomes" id="UP000279331">
    <property type="component" value="Unassembled WGS sequence"/>
</dbReference>
<gene>
    <name evidence="1" type="ORF">LAUMK42_04545</name>
    <name evidence="2" type="ORF">LAUMK4_04468</name>
</gene>
<dbReference type="AlphaFoldDB" id="A0AB38UYL2"/>
<keyword evidence="3" id="KW-1185">Reference proteome</keyword>
<evidence type="ECO:0000313" key="2">
    <source>
        <dbReference type="EMBL" id="VAZ99110.1"/>
    </source>
</evidence>
<dbReference type="Proteomes" id="UP000271464">
    <property type="component" value="Unassembled WGS sequence"/>
</dbReference>
<dbReference type="EMBL" id="UPHL01000130">
    <property type="protein sequence ID" value="VAZ85707.1"/>
    <property type="molecule type" value="Genomic_DNA"/>
</dbReference>
<proteinExistence type="predicted"/>
<name>A0AB38UYL2_9MYCO</name>
<evidence type="ECO:0000313" key="1">
    <source>
        <dbReference type="EMBL" id="VAZ85707.1"/>
    </source>
</evidence>
<reference evidence="3 4" key="1">
    <citation type="submission" date="2018-09" db="EMBL/GenBank/DDBJ databases">
        <authorList>
            <person name="Tagini F."/>
        </authorList>
    </citation>
    <scope>NUCLEOTIDE SEQUENCE [LARGE SCALE GENOMIC DNA]</scope>
    <source>
        <strain evidence="2 3">MK4</strain>
        <strain evidence="1 4">MK42</strain>
    </source>
</reference>
<organism evidence="1 4">
    <name type="scientific">Mycobacterium persicum</name>
    <dbReference type="NCBI Taxonomy" id="1487726"/>
    <lineage>
        <taxon>Bacteria</taxon>
        <taxon>Bacillati</taxon>
        <taxon>Actinomycetota</taxon>
        <taxon>Actinomycetes</taxon>
        <taxon>Mycobacteriales</taxon>
        <taxon>Mycobacteriaceae</taxon>
        <taxon>Mycobacterium</taxon>
    </lineage>
</organism>
<evidence type="ECO:0000313" key="4">
    <source>
        <dbReference type="Proteomes" id="UP000279331"/>
    </source>
</evidence>
<comment type="caution">
    <text evidence="1">The sequence shown here is derived from an EMBL/GenBank/DDBJ whole genome shotgun (WGS) entry which is preliminary data.</text>
</comment>